<keyword evidence="6 24" id="KW-0812">Transmembrane</keyword>
<evidence type="ECO:0000256" key="14">
    <source>
        <dbReference type="ARBA" id="ARBA00023136"/>
    </source>
</evidence>
<proteinExistence type="inferred from homology"/>
<evidence type="ECO:0000256" key="18">
    <source>
        <dbReference type="ARBA" id="ARBA00030820"/>
    </source>
</evidence>
<dbReference type="SUPFAM" id="SSF103575">
    <property type="entry name" value="Plexin repeat"/>
    <property type="match status" value="2"/>
</dbReference>
<name>A0A8S3PRS7_MYTED</name>
<evidence type="ECO:0000256" key="2">
    <source>
        <dbReference type="ARBA" id="ARBA00010297"/>
    </source>
</evidence>
<dbReference type="InterPro" id="IPR002165">
    <property type="entry name" value="Plexin_repeat"/>
</dbReference>
<comment type="caution">
    <text evidence="22">Lacks conserved residue(s) required for the propagation of feature annotation.</text>
</comment>
<dbReference type="InterPro" id="IPR000719">
    <property type="entry name" value="Prot_kinase_dom"/>
</dbReference>
<dbReference type="SMART" id="SM00630">
    <property type="entry name" value="Sema"/>
    <property type="match status" value="1"/>
</dbReference>
<dbReference type="PANTHER" id="PTHR22625">
    <property type="entry name" value="PLEXIN"/>
    <property type="match status" value="1"/>
</dbReference>
<feature type="domain" description="Protein kinase" evidence="25">
    <location>
        <begin position="1915"/>
        <end position="2178"/>
    </location>
</feature>
<feature type="domain" description="Sema" evidence="26">
    <location>
        <begin position="670"/>
        <end position="1119"/>
    </location>
</feature>
<dbReference type="InterPro" id="IPR036352">
    <property type="entry name" value="Semap_dom_sf"/>
</dbReference>
<keyword evidence="16" id="KW-1015">Disulfide bond</keyword>
<evidence type="ECO:0000256" key="7">
    <source>
        <dbReference type="ARBA" id="ARBA00022729"/>
    </source>
</evidence>
<dbReference type="InterPro" id="IPR031148">
    <property type="entry name" value="Plexin"/>
</dbReference>
<evidence type="ECO:0000256" key="5">
    <source>
        <dbReference type="ARBA" id="ARBA00022679"/>
    </source>
</evidence>
<dbReference type="SMART" id="SM00423">
    <property type="entry name" value="PSI"/>
    <property type="match status" value="3"/>
</dbReference>
<evidence type="ECO:0000259" key="26">
    <source>
        <dbReference type="PROSITE" id="PS51004"/>
    </source>
</evidence>
<organism evidence="27 28">
    <name type="scientific">Mytilus edulis</name>
    <name type="common">Blue mussel</name>
    <dbReference type="NCBI Taxonomy" id="6550"/>
    <lineage>
        <taxon>Eukaryota</taxon>
        <taxon>Metazoa</taxon>
        <taxon>Spiralia</taxon>
        <taxon>Lophotrochozoa</taxon>
        <taxon>Mollusca</taxon>
        <taxon>Bivalvia</taxon>
        <taxon>Autobranchia</taxon>
        <taxon>Pteriomorphia</taxon>
        <taxon>Mytilida</taxon>
        <taxon>Mytiloidea</taxon>
        <taxon>Mytilidae</taxon>
        <taxon>Mytilinae</taxon>
        <taxon>Mytilus</taxon>
    </lineage>
</organism>
<dbReference type="FunFam" id="1.10.510.10:FF:000554">
    <property type="entry name" value="Predicted protein"/>
    <property type="match status" value="1"/>
</dbReference>
<dbReference type="InterPro" id="IPR001245">
    <property type="entry name" value="Ser-Thr/Tyr_kinase_cat_dom"/>
</dbReference>
<evidence type="ECO:0000313" key="28">
    <source>
        <dbReference type="Proteomes" id="UP000683360"/>
    </source>
</evidence>
<dbReference type="PRINTS" id="PR00109">
    <property type="entry name" value="TYRKINASE"/>
</dbReference>
<keyword evidence="13 24" id="KW-1133">Transmembrane helix</keyword>
<dbReference type="InterPro" id="IPR002909">
    <property type="entry name" value="IPT_dom"/>
</dbReference>
<evidence type="ECO:0000256" key="22">
    <source>
        <dbReference type="PROSITE-ProRule" id="PRU00352"/>
    </source>
</evidence>
<evidence type="ECO:0000256" key="20">
    <source>
        <dbReference type="ARBA" id="ARBA00033117"/>
    </source>
</evidence>
<dbReference type="SUPFAM" id="SSF56219">
    <property type="entry name" value="DNase I-like"/>
    <property type="match status" value="1"/>
</dbReference>
<evidence type="ECO:0000256" key="21">
    <source>
        <dbReference type="ARBA" id="ARBA00033136"/>
    </source>
</evidence>
<evidence type="ECO:0000259" key="25">
    <source>
        <dbReference type="PROSITE" id="PS50011"/>
    </source>
</evidence>
<dbReference type="Pfam" id="PF01437">
    <property type="entry name" value="PSI"/>
    <property type="match status" value="1"/>
</dbReference>
<keyword evidence="10" id="KW-0418">Kinase</keyword>
<dbReference type="InterPro" id="IPR036691">
    <property type="entry name" value="Endo/exonu/phosph_ase_sf"/>
</dbReference>
<dbReference type="InterPro" id="IPR015943">
    <property type="entry name" value="WD40/YVTN_repeat-like_dom_sf"/>
</dbReference>
<evidence type="ECO:0000256" key="12">
    <source>
        <dbReference type="ARBA" id="ARBA00022843"/>
    </source>
</evidence>
<keyword evidence="8" id="KW-0677">Repeat</keyword>
<evidence type="ECO:0000256" key="6">
    <source>
        <dbReference type="ARBA" id="ARBA00022692"/>
    </source>
</evidence>
<dbReference type="Proteomes" id="UP000683360">
    <property type="component" value="Unassembled WGS sequence"/>
</dbReference>
<evidence type="ECO:0000256" key="1">
    <source>
        <dbReference type="ARBA" id="ARBA00004251"/>
    </source>
</evidence>
<dbReference type="Pfam" id="PF01403">
    <property type="entry name" value="Sema"/>
    <property type="match status" value="1"/>
</dbReference>
<dbReference type="GO" id="GO:0005524">
    <property type="term" value="F:ATP binding"/>
    <property type="evidence" value="ECO:0007669"/>
    <property type="project" value="UniProtKB-KW"/>
</dbReference>
<accession>A0A8S3PRS7</accession>
<keyword evidence="17" id="KW-0325">Glycoprotein</keyword>
<evidence type="ECO:0000256" key="9">
    <source>
        <dbReference type="ARBA" id="ARBA00022741"/>
    </source>
</evidence>
<dbReference type="InterPro" id="IPR014756">
    <property type="entry name" value="Ig_E-set"/>
</dbReference>
<evidence type="ECO:0000256" key="19">
    <source>
        <dbReference type="ARBA" id="ARBA00033031"/>
    </source>
</evidence>
<dbReference type="Gene3D" id="1.10.510.10">
    <property type="entry name" value="Transferase(Phosphotransferase) domain 1"/>
    <property type="match status" value="1"/>
</dbReference>
<evidence type="ECO:0000313" key="27">
    <source>
        <dbReference type="EMBL" id="CAG2185411.1"/>
    </source>
</evidence>
<evidence type="ECO:0000256" key="16">
    <source>
        <dbReference type="ARBA" id="ARBA00023157"/>
    </source>
</evidence>
<dbReference type="Gene3D" id="2.130.10.10">
    <property type="entry name" value="YVTN repeat-like/Quinoprotein amine dehydrogenase"/>
    <property type="match status" value="1"/>
</dbReference>
<evidence type="ECO:0000256" key="4">
    <source>
        <dbReference type="ARBA" id="ARBA00022553"/>
    </source>
</evidence>
<dbReference type="Pfam" id="PF07714">
    <property type="entry name" value="PK_Tyr_Ser-Thr"/>
    <property type="match status" value="1"/>
</dbReference>
<evidence type="ECO:0000256" key="15">
    <source>
        <dbReference type="ARBA" id="ARBA00023137"/>
    </source>
</evidence>
<dbReference type="Gene3D" id="3.60.10.10">
    <property type="entry name" value="Endonuclease/exonuclease/phosphatase"/>
    <property type="match status" value="1"/>
</dbReference>
<dbReference type="InterPro" id="IPR011009">
    <property type="entry name" value="Kinase-like_dom_sf"/>
</dbReference>
<dbReference type="GO" id="GO:0002116">
    <property type="term" value="C:semaphorin receptor complex"/>
    <property type="evidence" value="ECO:0007669"/>
    <property type="project" value="TreeGrafter"/>
</dbReference>
<keyword evidence="14 24" id="KW-0472">Membrane</keyword>
<dbReference type="EMBL" id="CAJPWZ010000085">
    <property type="protein sequence ID" value="CAG2185411.1"/>
    <property type="molecule type" value="Genomic_DNA"/>
</dbReference>
<protein>
    <recommendedName>
        <fullName evidence="3">Hepatocyte growth factor receptor</fullName>
    </recommendedName>
    <alternativeName>
        <fullName evidence="21">HGF/SF receptor</fullName>
    </alternativeName>
    <alternativeName>
        <fullName evidence="20">Proto-oncogene c-Met</fullName>
    </alternativeName>
    <alternativeName>
        <fullName evidence="18">Scatter factor receptor</fullName>
    </alternativeName>
    <alternativeName>
        <fullName evidence="19">Tyrosine-protein kinase Met</fullName>
    </alternativeName>
</protein>
<dbReference type="GO" id="GO:0004713">
    <property type="term" value="F:protein tyrosine kinase activity"/>
    <property type="evidence" value="ECO:0007669"/>
    <property type="project" value="UniProtKB-KW"/>
</dbReference>
<dbReference type="InterPro" id="IPR013783">
    <property type="entry name" value="Ig-like_fold"/>
</dbReference>
<dbReference type="Gene3D" id="2.60.40.10">
    <property type="entry name" value="Immunoglobulins"/>
    <property type="match status" value="4"/>
</dbReference>
<keyword evidence="4" id="KW-0597">Phosphoprotein</keyword>
<keyword evidence="9" id="KW-0547">Nucleotide-binding</keyword>
<dbReference type="InterPro" id="IPR016201">
    <property type="entry name" value="PSI"/>
</dbReference>
<dbReference type="GO" id="GO:0017154">
    <property type="term" value="F:semaphorin receptor activity"/>
    <property type="evidence" value="ECO:0007669"/>
    <property type="project" value="InterPro"/>
</dbReference>
<evidence type="ECO:0000256" key="23">
    <source>
        <dbReference type="SAM" id="MobiDB-lite"/>
    </source>
</evidence>
<dbReference type="SUPFAM" id="SSF81296">
    <property type="entry name" value="E set domains"/>
    <property type="match status" value="3"/>
</dbReference>
<dbReference type="Pfam" id="PF18020">
    <property type="entry name" value="TIG_2"/>
    <property type="match status" value="1"/>
</dbReference>
<keyword evidence="7" id="KW-0732">Signal</keyword>
<keyword evidence="15" id="KW-0829">Tyrosine-protein kinase</keyword>
<dbReference type="SUPFAM" id="SSF56112">
    <property type="entry name" value="Protein kinase-like (PK-like)"/>
    <property type="match status" value="1"/>
</dbReference>
<comment type="subcellular location">
    <subcellularLocation>
        <location evidence="1">Cell membrane</location>
        <topology evidence="1">Single-pass type I membrane protein</topology>
    </subcellularLocation>
</comment>
<dbReference type="InterPro" id="IPR041362">
    <property type="entry name" value="TIG2_plexin"/>
</dbReference>
<dbReference type="CDD" id="cd11236">
    <property type="entry name" value="Sema_plexin_like"/>
    <property type="match status" value="1"/>
</dbReference>
<reference evidence="27" key="1">
    <citation type="submission" date="2021-03" db="EMBL/GenBank/DDBJ databases">
        <authorList>
            <person name="Bekaert M."/>
        </authorList>
    </citation>
    <scope>NUCLEOTIDE SEQUENCE</scope>
</reference>
<sequence length="2207" mass="248035">MTLQQRIESENMRVLAKTLKSVNPDLRVRGSRLVDESARSDSQSNARSNRRREHNSHTGSYDRHSSTSRHRDSSDYRTQRSSYNESFDRRSSRHNSIAETHLKKDEVLIVNDFKWFGHNRNGIHKNAKCGSGGVGFLIKDYLTEIFDIGILDQSFEGILWLYLHHRLSNFRFNICVCYLPPDHSTRQVDKELFFDTLISQVYEFQNDGLFYICGDFNSRCGDEYDYIPGVDCINMRSVIDFTRNSYCTTFIDFLTSSNCCMLNGRVGTNNDFTCVSSKGQSVVDYCITSYENLHFFQDFKVIRASDLIIKSKLNMTGLDARSIPDHSLLYCELNISASLPSCHTSGNRSPEFIKFDVKNIPSNFCHGDDIHLRLLDTINGLETNEVSQCNIDQVYTDFCAIVSEEMNQKLHSKVIVMSDSTYCNKRKRIKKPWWNDNLSVFFNDMCCAEKLWKKGKLSRVSCVELKSSFVSKRRVFDREVQKAKRKYWYTLQQELLLESKADQQTFWKKIGKIGIASERKTLIPMEVVDANGNVSSNVDDVLLKWKSDYADLLNQTGNQVTTDRNIPVDQSPAVLTESDFLLTEEISFEEVFNVVCKSKRGKASGVDNIPADVLCNQNCIIFLHRLFNWCFKTGKVPEMWNNIIINPIPKNNIWILYTTFKIVTMFSLPVLALFVVQVVSMKVEKSYRDQHRLQQFVVDKNTGEIYIGGQNTLIKLSSDLSVIQKVNNGPKTDNPLCPPPQIPCNLTKNSINSFTKGLVIDYNRSTLILCSNIYQGSCQIRLLQNIAFIEKDIYKPVVGHNPDSSDVLLIGPGFDKEVLYIGSEYNNINPGGELKVYRDMVPHLSSRDLENLEFSYRDLKGGSKISLLNQYKMDFHVNFLYGFIKGDFVYFIATQVKALDDNTVETKLIRLCQKDKYFHSYVEIPLLCYKDRTQPYTVAKGAFYSETAGNVYVIYEKTGDKSSSSSALCSYKMADISVRFDSTVDECQKGNGNLGPAHLHPKTPCSKSNEPLSLCGEGKNSDQYSSIEGVNPIDEEALIEFMDTSLTSVLADEKTLNNNIFIGTSNGQLKKVIVSSGNQVTVVKEINVDIGQSINELLYSPDKSKVYVLTSNKLLMVDPLHCGERTSCEECSVGQDPVCGWCVMENKCTEADACPMHSVIPHWLMQKSCAKMVEIQPTSLSYEKFQLDEKKSEIQFKLETIMFAPNIDQLDLQCSFVSMTTKSKTKAQIDQNIIKCPLPDDLPVVMSDYHDVEVEFHIEGRPIVKRSVPVFDCRVHDSCTDCAKSNFSCMWQYQDNTCVTTTTNNARQTNGITNADECPRVESPSSVSEIVVHYGETKQIAVRVINLKTEQRDNIHCSFKYNAVSMVVPGSISSSSLTCDSVQFNFNATDSPSLIADFKITWGQNNYMLDNPNGISVRIFKCPLLVTNCGQCLSLQPEYECGWCGSYCSLQKHCNATWQDRSATCQNPLILRFSPSVGPIEGKTNVSISGINLGKTATDIQSGVTVAGVRCTVLPDHYQPSFMFKCETEPSGKAGSGPIKVTVGKIYTATSDNNFTFVEPQVLFLTPREGPRSGGTMITIGGTDLNAGTSVTVNVGGSPCEVDHVSMNTLSCLTSAQTGNDEAEIEVSFGGFKRLMTPKFTYKEDPEIQDVTPKKSILSGGIKIDVMGSRLNIVQKAEFFVEVGNQKITSVCVGKNIGVAHWLTCRTPALSFPGENITHTNPKDIHYGFNLDGVTAYRNLSLTKGPMEYYPDPQIKDFRQVDGELKYKKEEPLIIKGNFNGIQQLVIRDVKVYVGMSVCGDIVSTDYSLNCTPPAKPKDVDSNGNAKVYVEFGNYHKVIGYVSYIEPENQDKPIALGIILGVVIPIIAIILLLAFCIIKRQRKNGPTKNAIPDMLKEYDTVKEEEDIGLLSVKADLNGQIPNSGCYGNTYKADYKISEDKDASEVTIKVLQGFPTDTDSVDNFVQHMVTYKDVQHDCLVPYIGVCLGAVDDPILVSYHITCTDLKSHVKDVSKNLTVADLLDISQQIVDGMVYLQDLGLVHGNLAARNCLITSNNKVRLTDYGYAQLFNAEFYLSENDKRQQIIKWFAQECLESFQFSTKSDVWSFGIVLWELLTRGVTPYPDVESKNIRDYLNSGKRLKKPRQCPESLYLLMLQCWTETPNDRPTFQDIQAEMKTFISKEDTNDVTEPLATKIEPGGSSEYLEVVG</sequence>
<dbReference type="CDD" id="cd01180">
    <property type="entry name" value="IPT_plexin_repeat1"/>
    <property type="match status" value="1"/>
</dbReference>
<feature type="region of interest" description="Disordered" evidence="23">
    <location>
        <begin position="30"/>
        <end position="90"/>
    </location>
</feature>
<dbReference type="GO" id="GO:0005886">
    <property type="term" value="C:plasma membrane"/>
    <property type="evidence" value="ECO:0007669"/>
    <property type="project" value="UniProtKB-SubCell"/>
</dbReference>
<evidence type="ECO:0000256" key="24">
    <source>
        <dbReference type="SAM" id="Phobius"/>
    </source>
</evidence>
<dbReference type="SUPFAM" id="SSF101912">
    <property type="entry name" value="Sema domain"/>
    <property type="match status" value="1"/>
</dbReference>
<evidence type="ECO:0000256" key="17">
    <source>
        <dbReference type="ARBA" id="ARBA00023180"/>
    </source>
</evidence>
<dbReference type="PROSITE" id="PS50011">
    <property type="entry name" value="PROTEIN_KINASE_DOM"/>
    <property type="match status" value="1"/>
</dbReference>
<gene>
    <name evidence="27" type="ORF">MEDL_1022</name>
</gene>
<dbReference type="PANTHER" id="PTHR22625:SF70">
    <property type="entry name" value="PLEXIN A, ISOFORM A"/>
    <property type="match status" value="1"/>
</dbReference>
<comment type="caution">
    <text evidence="27">The sequence shown here is derived from an EMBL/GenBank/DDBJ whole genome shotgun (WGS) entry which is preliminary data.</text>
</comment>
<feature type="compositionally biased region" description="Basic and acidic residues" evidence="23">
    <location>
        <begin position="30"/>
        <end position="39"/>
    </location>
</feature>
<dbReference type="GO" id="GO:0030334">
    <property type="term" value="P:regulation of cell migration"/>
    <property type="evidence" value="ECO:0007669"/>
    <property type="project" value="TreeGrafter"/>
</dbReference>
<feature type="compositionally biased region" description="Basic and acidic residues" evidence="23">
    <location>
        <begin position="60"/>
        <end position="78"/>
    </location>
</feature>
<evidence type="ECO:0000256" key="10">
    <source>
        <dbReference type="ARBA" id="ARBA00022777"/>
    </source>
</evidence>
<dbReference type="InterPro" id="IPR001627">
    <property type="entry name" value="Semap_dom"/>
</dbReference>
<dbReference type="CDD" id="cd00192">
    <property type="entry name" value="PTKc"/>
    <property type="match status" value="1"/>
</dbReference>
<evidence type="ECO:0000256" key="13">
    <source>
        <dbReference type="ARBA" id="ARBA00022989"/>
    </source>
</evidence>
<keyword evidence="12" id="KW-0832">Ubl conjugation</keyword>
<keyword evidence="5" id="KW-0808">Transferase</keyword>
<keyword evidence="28" id="KW-1185">Reference proteome</keyword>
<evidence type="ECO:0000256" key="8">
    <source>
        <dbReference type="ARBA" id="ARBA00022737"/>
    </source>
</evidence>
<feature type="transmembrane region" description="Helical" evidence="24">
    <location>
        <begin position="1854"/>
        <end position="1878"/>
    </location>
</feature>
<dbReference type="OrthoDB" id="125363at2759"/>
<dbReference type="SMART" id="SM00429">
    <property type="entry name" value="IPT"/>
    <property type="match status" value="3"/>
</dbReference>
<comment type="similarity">
    <text evidence="2">Belongs to the plexin family.</text>
</comment>
<evidence type="ECO:0000256" key="3">
    <source>
        <dbReference type="ARBA" id="ARBA00019839"/>
    </source>
</evidence>
<evidence type="ECO:0000256" key="11">
    <source>
        <dbReference type="ARBA" id="ARBA00022840"/>
    </source>
</evidence>
<keyword evidence="11" id="KW-0067">ATP-binding</keyword>
<dbReference type="PROSITE" id="PS51004">
    <property type="entry name" value="SEMA"/>
    <property type="match status" value="1"/>
</dbReference>
<dbReference type="Pfam" id="PF01833">
    <property type="entry name" value="TIG"/>
    <property type="match status" value="2"/>
</dbReference>